<organism evidence="1 2">
    <name type="scientific">Catharanthus roseus</name>
    <name type="common">Madagascar periwinkle</name>
    <name type="synonym">Vinca rosea</name>
    <dbReference type="NCBI Taxonomy" id="4058"/>
    <lineage>
        <taxon>Eukaryota</taxon>
        <taxon>Viridiplantae</taxon>
        <taxon>Streptophyta</taxon>
        <taxon>Embryophyta</taxon>
        <taxon>Tracheophyta</taxon>
        <taxon>Spermatophyta</taxon>
        <taxon>Magnoliopsida</taxon>
        <taxon>eudicotyledons</taxon>
        <taxon>Gunneridae</taxon>
        <taxon>Pentapetalae</taxon>
        <taxon>asterids</taxon>
        <taxon>lamiids</taxon>
        <taxon>Gentianales</taxon>
        <taxon>Apocynaceae</taxon>
        <taxon>Rauvolfioideae</taxon>
        <taxon>Vinceae</taxon>
        <taxon>Catharanthinae</taxon>
        <taxon>Catharanthus</taxon>
    </lineage>
</organism>
<comment type="caution">
    <text evidence="1">The sequence shown here is derived from an EMBL/GenBank/DDBJ whole genome shotgun (WGS) entry which is preliminary data.</text>
</comment>
<dbReference type="EMBL" id="CM044706">
    <property type="protein sequence ID" value="KAI5657918.1"/>
    <property type="molecule type" value="Genomic_DNA"/>
</dbReference>
<name>A0ACC0AD61_CATRO</name>
<sequence>MELDQVDIDPKGSINLDEEEFVEINSKSIADDYINLLSRKGGLKQNNSTYDPKDEVNKVSKLDDFKILKYVDLLLNDQRKFETFVGLPNNLKRQWILMRLAA</sequence>
<keyword evidence="2" id="KW-1185">Reference proteome</keyword>
<reference evidence="2" key="1">
    <citation type="journal article" date="2023" name="Nat. Plants">
        <title>Single-cell RNA sequencing provides a high-resolution roadmap for understanding the multicellular compartmentation of specialized metabolism.</title>
        <authorList>
            <person name="Sun S."/>
            <person name="Shen X."/>
            <person name="Li Y."/>
            <person name="Li Y."/>
            <person name="Wang S."/>
            <person name="Li R."/>
            <person name="Zhang H."/>
            <person name="Shen G."/>
            <person name="Guo B."/>
            <person name="Wei J."/>
            <person name="Xu J."/>
            <person name="St-Pierre B."/>
            <person name="Chen S."/>
            <person name="Sun C."/>
        </authorList>
    </citation>
    <scope>NUCLEOTIDE SEQUENCE [LARGE SCALE GENOMIC DNA]</scope>
</reference>
<gene>
    <name evidence="1" type="ORF">M9H77_26711</name>
</gene>
<evidence type="ECO:0000313" key="2">
    <source>
        <dbReference type="Proteomes" id="UP001060085"/>
    </source>
</evidence>
<dbReference type="Proteomes" id="UP001060085">
    <property type="component" value="Linkage Group LG06"/>
</dbReference>
<proteinExistence type="predicted"/>
<evidence type="ECO:0000313" key="1">
    <source>
        <dbReference type="EMBL" id="KAI5657918.1"/>
    </source>
</evidence>
<protein>
    <submittedName>
        <fullName evidence="1">Uncharacterized protein</fullName>
    </submittedName>
</protein>
<accession>A0ACC0AD61</accession>